<keyword evidence="1" id="KW-0677">Repeat</keyword>
<proteinExistence type="predicted"/>
<feature type="repeat" description="ANK" evidence="3">
    <location>
        <begin position="72"/>
        <end position="104"/>
    </location>
</feature>
<feature type="repeat" description="ANK" evidence="3">
    <location>
        <begin position="184"/>
        <end position="216"/>
    </location>
</feature>
<dbReference type="AlphaFoldDB" id="W6U9W8"/>
<dbReference type="KEGG" id="egl:EGR_06922"/>
<dbReference type="OrthoDB" id="7464126at2759"/>
<dbReference type="PANTHER" id="PTHR23206">
    <property type="entry name" value="MASK PROTEIN"/>
    <property type="match status" value="1"/>
</dbReference>
<evidence type="ECO:0000256" key="1">
    <source>
        <dbReference type="ARBA" id="ARBA00022737"/>
    </source>
</evidence>
<reference evidence="4 5" key="1">
    <citation type="journal article" date="2013" name="Nat. Genet.">
        <title>The genome of the hydatid tapeworm Echinococcus granulosus.</title>
        <authorList>
            <person name="Zheng H."/>
            <person name="Zhang W."/>
            <person name="Zhang L."/>
            <person name="Zhang Z."/>
            <person name="Li J."/>
            <person name="Lu G."/>
            <person name="Zhu Y."/>
            <person name="Wang Y."/>
            <person name="Huang Y."/>
            <person name="Liu J."/>
            <person name="Kang H."/>
            <person name="Chen J."/>
            <person name="Wang L."/>
            <person name="Chen A."/>
            <person name="Yu S."/>
            <person name="Gao Z."/>
            <person name="Jin L."/>
            <person name="Gu W."/>
            <person name="Wang Z."/>
            <person name="Zhao L."/>
            <person name="Shi B."/>
            <person name="Wen H."/>
            <person name="Lin R."/>
            <person name="Jones M.K."/>
            <person name="Brejova B."/>
            <person name="Vinar T."/>
            <person name="Zhao G."/>
            <person name="McManus D.P."/>
            <person name="Chen Z."/>
            <person name="Zhou Y."/>
            <person name="Wang S."/>
        </authorList>
    </citation>
    <scope>NUCLEOTIDE SEQUENCE [LARGE SCALE GENOMIC DNA]</scope>
</reference>
<evidence type="ECO:0000256" key="3">
    <source>
        <dbReference type="PROSITE-ProRule" id="PRU00023"/>
    </source>
</evidence>
<accession>W6U9W8</accession>
<dbReference type="CTD" id="36342637"/>
<dbReference type="PROSITE" id="PS50297">
    <property type="entry name" value="ANK_REP_REGION"/>
    <property type="match status" value="2"/>
</dbReference>
<protein>
    <submittedName>
        <fullName evidence="4">Ankyrin repeat and KH domain-containing protein mask</fullName>
    </submittedName>
</protein>
<dbReference type="InterPro" id="IPR002110">
    <property type="entry name" value="Ankyrin_rpt"/>
</dbReference>
<gene>
    <name evidence="4" type="ORF">EGR_06922</name>
</gene>
<dbReference type="Pfam" id="PF12796">
    <property type="entry name" value="Ank_2"/>
    <property type="match status" value="2"/>
</dbReference>
<evidence type="ECO:0000256" key="2">
    <source>
        <dbReference type="ARBA" id="ARBA00023043"/>
    </source>
</evidence>
<evidence type="ECO:0000313" key="4">
    <source>
        <dbReference type="EMBL" id="EUB58178.1"/>
    </source>
</evidence>
<keyword evidence="5" id="KW-1185">Reference proteome</keyword>
<dbReference type="EMBL" id="APAU02000066">
    <property type="protein sequence ID" value="EUB58178.1"/>
    <property type="molecule type" value="Genomic_DNA"/>
</dbReference>
<name>W6U9W8_ECHGR</name>
<dbReference type="STRING" id="6210.W6U9W8"/>
<dbReference type="InterPro" id="IPR051631">
    <property type="entry name" value="Ankyrin-KH/SAM_domain"/>
</dbReference>
<keyword evidence="2 3" id="KW-0040">ANK repeat</keyword>
<dbReference type="PROSITE" id="PS50088">
    <property type="entry name" value="ANK_REPEAT"/>
    <property type="match status" value="3"/>
</dbReference>
<comment type="caution">
    <text evidence="4">The sequence shown here is derived from an EMBL/GenBank/DDBJ whole genome shotgun (WGS) entry which is preliminary data.</text>
</comment>
<dbReference type="RefSeq" id="XP_024349374.1">
    <property type="nucleotide sequence ID" value="XM_024496171.1"/>
</dbReference>
<dbReference type="SMART" id="SM00248">
    <property type="entry name" value="ANK"/>
    <property type="match status" value="5"/>
</dbReference>
<dbReference type="Proteomes" id="UP000019149">
    <property type="component" value="Unassembled WGS sequence"/>
</dbReference>
<feature type="repeat" description="ANK" evidence="3">
    <location>
        <begin position="156"/>
        <end position="183"/>
    </location>
</feature>
<dbReference type="Gene3D" id="1.25.40.20">
    <property type="entry name" value="Ankyrin repeat-containing domain"/>
    <property type="match status" value="2"/>
</dbReference>
<sequence length="247" mass="27304">MRVSDEACDLIPFFGYQRCCNFDAFDEISSDPNVTRCEDGELHLLEAAMRGSERAMHIILIHGASVTVTDALGNTALHWAAITGNVYCVHLLLQYRIPKDSFNSSQFTALMRAVYLGNINVVRYPIWRGASTTPELNHRTESALTFVSLMPMGQLLHAAICGGNESIVCLLLYRGANVEDVDQHGYTPLMVATRRRNVDMVRALITAGADISAVLRVTNETAFSLAQKRGYTEISPILLECPAIRIL</sequence>
<organism evidence="4 5">
    <name type="scientific">Echinococcus granulosus</name>
    <name type="common">Hydatid tapeworm</name>
    <dbReference type="NCBI Taxonomy" id="6210"/>
    <lineage>
        <taxon>Eukaryota</taxon>
        <taxon>Metazoa</taxon>
        <taxon>Spiralia</taxon>
        <taxon>Lophotrochozoa</taxon>
        <taxon>Platyhelminthes</taxon>
        <taxon>Cestoda</taxon>
        <taxon>Eucestoda</taxon>
        <taxon>Cyclophyllidea</taxon>
        <taxon>Taeniidae</taxon>
        <taxon>Echinococcus</taxon>
        <taxon>Echinococcus granulosus group</taxon>
    </lineage>
</organism>
<dbReference type="PRINTS" id="PR01415">
    <property type="entry name" value="ANKYRIN"/>
</dbReference>
<dbReference type="GeneID" id="36342637"/>
<dbReference type="SUPFAM" id="SSF48403">
    <property type="entry name" value="Ankyrin repeat"/>
    <property type="match status" value="1"/>
</dbReference>
<dbReference type="InterPro" id="IPR036770">
    <property type="entry name" value="Ankyrin_rpt-contain_sf"/>
</dbReference>
<dbReference type="PANTHER" id="PTHR23206:SF8">
    <property type="entry name" value="ANKYRIN REPEAT AND KH DOMAIN-CONTAINING 1"/>
    <property type="match status" value="1"/>
</dbReference>
<evidence type="ECO:0000313" key="5">
    <source>
        <dbReference type="Proteomes" id="UP000019149"/>
    </source>
</evidence>